<comment type="caution">
    <text evidence="2">The sequence shown here is derived from an EMBL/GenBank/DDBJ whole genome shotgun (WGS) entry which is preliminary data.</text>
</comment>
<evidence type="ECO:0000313" key="2">
    <source>
        <dbReference type="EMBL" id="MET4716052.1"/>
    </source>
</evidence>
<sequence>MFDPTTTALLRAVFDEVCEDVSCYETGARTHVASRILEAATNGDTSPERLKQVGREALTTSRACGGSGRKAGVNFQVTVLKILVSYPDGFALMADLKRDLAILATSGRDWAERTKRLAARVPVLDIFSQGLVERLNGGWRITEKGRGVLEFMEARPAEMRTESAVPATESLDSAQASPDLAARRSGRSQRVQRRRAARERARAKA</sequence>
<evidence type="ECO:0000256" key="1">
    <source>
        <dbReference type="SAM" id="MobiDB-lite"/>
    </source>
</evidence>
<evidence type="ECO:0000313" key="3">
    <source>
        <dbReference type="Proteomes" id="UP001549291"/>
    </source>
</evidence>
<accession>A0ABV2RIE2</accession>
<reference evidence="2 3" key="1">
    <citation type="submission" date="2024-06" db="EMBL/GenBank/DDBJ databases">
        <title>Genomic Encyclopedia of Type Strains, Phase V (KMG-V): Genome sequencing to study the core and pangenomes of soil and plant-associated prokaryotes.</title>
        <authorList>
            <person name="Whitman W."/>
        </authorList>
    </citation>
    <scope>NUCLEOTIDE SEQUENCE [LARGE SCALE GENOMIC DNA]</scope>
    <source>
        <strain evidence="2 3">USDA 160</strain>
    </source>
</reference>
<dbReference type="EMBL" id="JBEPTQ010000001">
    <property type="protein sequence ID" value="MET4716052.1"/>
    <property type="molecule type" value="Genomic_DNA"/>
</dbReference>
<gene>
    <name evidence="2" type="ORF">ABIF63_000155</name>
</gene>
<keyword evidence="3" id="KW-1185">Reference proteome</keyword>
<name>A0ABV2RIE2_BRAJP</name>
<dbReference type="Proteomes" id="UP001549291">
    <property type="component" value="Unassembled WGS sequence"/>
</dbReference>
<protein>
    <recommendedName>
        <fullName evidence="4">Restriction system protein Mrr-like N-terminal domain-containing protein</fullName>
    </recommendedName>
</protein>
<organism evidence="2 3">
    <name type="scientific">Bradyrhizobium japonicum</name>
    <dbReference type="NCBI Taxonomy" id="375"/>
    <lineage>
        <taxon>Bacteria</taxon>
        <taxon>Pseudomonadati</taxon>
        <taxon>Pseudomonadota</taxon>
        <taxon>Alphaproteobacteria</taxon>
        <taxon>Hyphomicrobiales</taxon>
        <taxon>Nitrobacteraceae</taxon>
        <taxon>Bradyrhizobium</taxon>
    </lineage>
</organism>
<evidence type="ECO:0008006" key="4">
    <source>
        <dbReference type="Google" id="ProtNLM"/>
    </source>
</evidence>
<feature type="compositionally biased region" description="Basic residues" evidence="1">
    <location>
        <begin position="184"/>
        <end position="197"/>
    </location>
</feature>
<feature type="region of interest" description="Disordered" evidence="1">
    <location>
        <begin position="160"/>
        <end position="205"/>
    </location>
</feature>
<proteinExistence type="predicted"/>